<gene>
    <name evidence="1" type="ORF">Nepgr_030427</name>
</gene>
<organism evidence="1 2">
    <name type="scientific">Nepenthes gracilis</name>
    <name type="common">Slender pitcher plant</name>
    <dbReference type="NCBI Taxonomy" id="150966"/>
    <lineage>
        <taxon>Eukaryota</taxon>
        <taxon>Viridiplantae</taxon>
        <taxon>Streptophyta</taxon>
        <taxon>Embryophyta</taxon>
        <taxon>Tracheophyta</taxon>
        <taxon>Spermatophyta</taxon>
        <taxon>Magnoliopsida</taxon>
        <taxon>eudicotyledons</taxon>
        <taxon>Gunneridae</taxon>
        <taxon>Pentapetalae</taxon>
        <taxon>Caryophyllales</taxon>
        <taxon>Nepenthaceae</taxon>
        <taxon>Nepenthes</taxon>
    </lineage>
</organism>
<evidence type="ECO:0000313" key="2">
    <source>
        <dbReference type="Proteomes" id="UP001279734"/>
    </source>
</evidence>
<reference evidence="1" key="1">
    <citation type="submission" date="2023-05" db="EMBL/GenBank/DDBJ databases">
        <title>Nepenthes gracilis genome sequencing.</title>
        <authorList>
            <person name="Fukushima K."/>
        </authorList>
    </citation>
    <scope>NUCLEOTIDE SEQUENCE</scope>
    <source>
        <strain evidence="1">SING2019-196</strain>
    </source>
</reference>
<dbReference type="AlphaFoldDB" id="A0AAD3TG40"/>
<protein>
    <submittedName>
        <fullName evidence="1">Uncharacterized protein</fullName>
    </submittedName>
</protein>
<proteinExistence type="predicted"/>
<comment type="caution">
    <text evidence="1">The sequence shown here is derived from an EMBL/GenBank/DDBJ whole genome shotgun (WGS) entry which is preliminary data.</text>
</comment>
<dbReference type="Proteomes" id="UP001279734">
    <property type="component" value="Unassembled WGS sequence"/>
</dbReference>
<evidence type="ECO:0000313" key="1">
    <source>
        <dbReference type="EMBL" id="GMH28584.1"/>
    </source>
</evidence>
<dbReference type="EMBL" id="BSYO01000034">
    <property type="protein sequence ID" value="GMH28584.1"/>
    <property type="molecule type" value="Genomic_DNA"/>
</dbReference>
<sequence>MDNLQQTGCLPLRWAAEETNLGDTPVLVPAETRFRRKDAEGKRVVKEIKSREESWEWKMAGHLGHRQQQAITNQGLNIYPKL</sequence>
<accession>A0AAD3TG40</accession>
<keyword evidence="2" id="KW-1185">Reference proteome</keyword>
<name>A0AAD3TG40_NEPGR</name>